<dbReference type="Proteomes" id="UP000827609">
    <property type="component" value="Segment"/>
</dbReference>
<dbReference type="EMBL" id="MZ475896">
    <property type="protein sequence ID" value="QYW04709.1"/>
    <property type="molecule type" value="Genomic_DNA"/>
</dbReference>
<evidence type="ECO:0000313" key="2">
    <source>
        <dbReference type="Proteomes" id="UP000827609"/>
    </source>
</evidence>
<reference evidence="1" key="1">
    <citation type="submission" date="2021-06" db="EMBL/GenBank/DDBJ databases">
        <title>Complete genome sequence of Erwinia phage pEa_SNUABM_7.</title>
        <authorList>
            <person name="Kim S.G."/>
            <person name="Park S.C."/>
        </authorList>
    </citation>
    <scope>NUCLEOTIDE SEQUENCE</scope>
</reference>
<keyword evidence="2" id="KW-1185">Reference proteome</keyword>
<accession>A0AAE7WST7</accession>
<evidence type="ECO:0000313" key="1">
    <source>
        <dbReference type="EMBL" id="QYW04709.1"/>
    </source>
</evidence>
<proteinExistence type="predicted"/>
<sequence>MSILYSNLTPNERDNFRAHIHQWYQLSTQKSAYLDLMDRVDEILGNIVMEFANMQVADTTQIRIDLALEEWSAKYPRCIAFRDRSAFWVKVSFKEWLNSTTLYVERSHSLRDLSAGTCYGVDVVDTHDWPDSILVKTYHDIEQHKMRRGAR</sequence>
<gene>
    <name evidence="1" type="ORF">pEaSNUABM7_00041</name>
</gene>
<organism evidence="1 2">
    <name type="scientific">Erwinia phage pEa_SNUABM_7</name>
    <dbReference type="NCBI Taxonomy" id="2866695"/>
    <lineage>
        <taxon>Viruses</taxon>
        <taxon>Duplodnaviria</taxon>
        <taxon>Heunggongvirae</taxon>
        <taxon>Uroviricota</taxon>
        <taxon>Caudoviricetes</taxon>
        <taxon>Snuvirus</taxon>
        <taxon>Snuvirus SNUABM7</taxon>
    </lineage>
</organism>
<protein>
    <submittedName>
        <fullName evidence="1">Uncharacterized protein</fullName>
    </submittedName>
</protein>
<name>A0AAE7WST7_9CAUD</name>